<dbReference type="Proteomes" id="UP000000683">
    <property type="component" value="Chromosome"/>
</dbReference>
<dbReference type="InterPro" id="IPR036365">
    <property type="entry name" value="PGBD-like_sf"/>
</dbReference>
<accession>F5ZB28</accession>
<evidence type="ECO:0000256" key="1">
    <source>
        <dbReference type="SAM" id="SignalP"/>
    </source>
</evidence>
<feature type="chain" id="PRO_5003330500" evidence="1">
    <location>
        <begin position="20"/>
        <end position="201"/>
    </location>
</feature>
<dbReference type="EMBL" id="CP002339">
    <property type="protein sequence ID" value="AEF02463.1"/>
    <property type="molecule type" value="Genomic_DNA"/>
</dbReference>
<evidence type="ECO:0000259" key="2">
    <source>
        <dbReference type="Pfam" id="PF01471"/>
    </source>
</evidence>
<reference evidence="3 4" key="1">
    <citation type="journal article" date="2011" name="J. Bacteriol.">
        <title>Complete genome sequence of the polycyclic aromatic hydrocarbon-degrading bacterium Alteromonas sp. strain SN2.</title>
        <authorList>
            <person name="Jin H.M."/>
            <person name="Jeong H."/>
            <person name="Moon E.J."/>
            <person name="Math R.K."/>
            <person name="Lee K."/>
            <person name="Kim H.J."/>
            <person name="Jeon C.O."/>
            <person name="Oh T.K."/>
            <person name="Kim J.F."/>
        </authorList>
    </citation>
    <scope>NUCLEOTIDE SEQUENCE [LARGE SCALE GENOMIC DNA]</scope>
    <source>
        <strain evidence="4">JCM 17741 / KACC 18427 / KCTC 11700BP / SN2</strain>
    </source>
</reference>
<feature type="domain" description="Peptidoglycan binding-like" evidence="2">
    <location>
        <begin position="144"/>
        <end position="189"/>
    </location>
</feature>
<dbReference type="KEGG" id="alt:ambt_04565"/>
<dbReference type="Pfam" id="PF01471">
    <property type="entry name" value="PG_binding_1"/>
    <property type="match status" value="1"/>
</dbReference>
<name>F5ZB28_ALTNA</name>
<dbReference type="InterPro" id="IPR002477">
    <property type="entry name" value="Peptidoglycan-bd-like"/>
</dbReference>
<protein>
    <submittedName>
        <fullName evidence="3">Peptidoglycan binding domain-containing protein</fullName>
    </submittedName>
</protein>
<gene>
    <name evidence="3" type="ordered locus">ambt_04565</name>
</gene>
<dbReference type="eggNOG" id="COG3409">
    <property type="taxonomic scope" value="Bacteria"/>
</dbReference>
<feature type="signal peptide" evidence="1">
    <location>
        <begin position="1"/>
        <end position="19"/>
    </location>
</feature>
<organism evidence="3 4">
    <name type="scientific">Alteromonas naphthalenivorans</name>
    <dbReference type="NCBI Taxonomy" id="715451"/>
    <lineage>
        <taxon>Bacteria</taxon>
        <taxon>Pseudomonadati</taxon>
        <taxon>Pseudomonadota</taxon>
        <taxon>Gammaproteobacteria</taxon>
        <taxon>Alteromonadales</taxon>
        <taxon>Alteromonadaceae</taxon>
        <taxon>Alteromonas/Salinimonas group</taxon>
        <taxon>Alteromonas</taxon>
    </lineage>
</organism>
<proteinExistence type="predicted"/>
<evidence type="ECO:0000313" key="4">
    <source>
        <dbReference type="Proteomes" id="UP000000683"/>
    </source>
</evidence>
<dbReference type="HOGENOM" id="CLU_116615_0_0_6"/>
<sequence>MKKYVVTLVVILFSFCAVAADEEGAFNTKGAAKRSCSEFASTYSEQGSKTYLYGGWLEGYITAFNALQQKTFDITPWQTTELMLLMLNKHCTDNPDQKFLDATNIMLQAFLPTRMSTRSDIIEMSINDSTIYIYQTVLDMTVEALESSGYNIDTESSDIAFNKSYVEAITQYQRAKGIAVTGFPDQQTLVNLLLIKPQIKR</sequence>
<keyword evidence="1" id="KW-0732">Signal</keyword>
<keyword evidence="4" id="KW-1185">Reference proteome</keyword>
<dbReference type="AlphaFoldDB" id="F5ZB28"/>
<evidence type="ECO:0000313" key="3">
    <source>
        <dbReference type="EMBL" id="AEF02463.1"/>
    </source>
</evidence>
<dbReference type="SUPFAM" id="SSF47090">
    <property type="entry name" value="PGBD-like"/>
    <property type="match status" value="1"/>
</dbReference>